<evidence type="ECO:0000313" key="10">
    <source>
        <dbReference type="Proteomes" id="UP000694941"/>
    </source>
</evidence>
<dbReference type="Pfam" id="PF00001">
    <property type="entry name" value="7tm_1"/>
    <property type="match status" value="1"/>
</dbReference>
<comment type="subcellular location">
    <subcellularLocation>
        <location evidence="1">Cell membrane</location>
        <topology evidence="1">Multi-pass membrane protein</topology>
    </subcellularLocation>
</comment>
<keyword evidence="3" id="KW-1003">Cell membrane</keyword>
<sequence>MIGHLENDAVTLSSSGELQITADRIVEAVVILMICLTIIGTNVLAIATILTSPVQKEAMDYYILSVATADLMCGVVIVPLSVYPAVSRHWMYGHLLCRISGYLELTLWSVSVYTFMWVAVDRYLAIRKPLRYDTIQTPTRCQCWMVFTWVTSMFLCCPPLLGLSKGVYYEDGFVCMLDLGGMLPYSATLLVLILAPAVITIVYSFFYIFSTMHKMRQCMTKEEKEYATAMSENLSNPDHMMAFVLILVFTISWGPWFSLLIYEQLMGHHIGVHSLHFCLFWLGISDSIWKPVIYILMSPKIRYGLKILCRSLSCRWKGNPEFFI</sequence>
<keyword evidence="4 8" id="KW-0812">Transmembrane</keyword>
<organism evidence="10 11">
    <name type="scientific">Limulus polyphemus</name>
    <name type="common">Atlantic horseshoe crab</name>
    <dbReference type="NCBI Taxonomy" id="6850"/>
    <lineage>
        <taxon>Eukaryota</taxon>
        <taxon>Metazoa</taxon>
        <taxon>Ecdysozoa</taxon>
        <taxon>Arthropoda</taxon>
        <taxon>Chelicerata</taxon>
        <taxon>Merostomata</taxon>
        <taxon>Xiphosura</taxon>
        <taxon>Limulidae</taxon>
        <taxon>Limulus</taxon>
    </lineage>
</organism>
<evidence type="ECO:0000256" key="1">
    <source>
        <dbReference type="ARBA" id="ARBA00004651"/>
    </source>
</evidence>
<keyword evidence="7 11" id="KW-0675">Receptor</keyword>
<evidence type="ECO:0000256" key="2">
    <source>
        <dbReference type="ARBA" id="ARBA00010663"/>
    </source>
</evidence>
<dbReference type="PRINTS" id="PR00237">
    <property type="entry name" value="GPCRRHODOPSN"/>
</dbReference>
<comment type="similarity">
    <text evidence="2">Belongs to the G-protein coupled receptor 1 family.</text>
</comment>
<protein>
    <submittedName>
        <fullName evidence="11">Probable G-protein coupled receptor 52</fullName>
    </submittedName>
</protein>
<dbReference type="SUPFAM" id="SSF81321">
    <property type="entry name" value="Family A G protein-coupled receptor-like"/>
    <property type="match status" value="1"/>
</dbReference>
<dbReference type="Gene3D" id="1.20.1070.10">
    <property type="entry name" value="Rhodopsin 7-helix transmembrane proteins"/>
    <property type="match status" value="1"/>
</dbReference>
<dbReference type="InterPro" id="IPR000276">
    <property type="entry name" value="GPCR_Rhodpsn"/>
</dbReference>
<evidence type="ECO:0000256" key="8">
    <source>
        <dbReference type="SAM" id="Phobius"/>
    </source>
</evidence>
<proteinExistence type="inferred from homology"/>
<gene>
    <name evidence="11" type="primary">LOC106466574</name>
</gene>
<evidence type="ECO:0000256" key="3">
    <source>
        <dbReference type="ARBA" id="ARBA00022475"/>
    </source>
</evidence>
<evidence type="ECO:0000256" key="6">
    <source>
        <dbReference type="ARBA" id="ARBA00023136"/>
    </source>
</evidence>
<accession>A0ABM1BHV8</accession>
<feature type="transmembrane region" description="Helical" evidence="8">
    <location>
        <begin position="240"/>
        <end position="262"/>
    </location>
</feature>
<feature type="transmembrane region" description="Helical" evidence="8">
    <location>
        <begin position="28"/>
        <end position="50"/>
    </location>
</feature>
<dbReference type="PANTHER" id="PTHR24241:SF170">
    <property type="entry name" value="G-PROTEIN COUPLED RECEPTORS FAMILY 1 PROFILE DOMAIN-CONTAINING PROTEIN"/>
    <property type="match status" value="1"/>
</dbReference>
<evidence type="ECO:0000256" key="4">
    <source>
        <dbReference type="ARBA" id="ARBA00022692"/>
    </source>
</evidence>
<dbReference type="RefSeq" id="XP_013782321.1">
    <property type="nucleotide sequence ID" value="XM_013926867.2"/>
</dbReference>
<evidence type="ECO:0000313" key="11">
    <source>
        <dbReference type="RefSeq" id="XP_013782321.1"/>
    </source>
</evidence>
<keyword evidence="6 8" id="KW-0472">Membrane</keyword>
<dbReference type="CDD" id="cd00637">
    <property type="entry name" value="7tm_classA_rhodopsin-like"/>
    <property type="match status" value="1"/>
</dbReference>
<evidence type="ECO:0000259" key="9">
    <source>
        <dbReference type="PROSITE" id="PS50262"/>
    </source>
</evidence>
<feature type="domain" description="G-protein coupled receptors family 1 profile" evidence="9">
    <location>
        <begin position="41"/>
        <end position="294"/>
    </location>
</feature>
<feature type="transmembrane region" description="Helical" evidence="8">
    <location>
        <begin position="274"/>
        <end position="297"/>
    </location>
</feature>
<dbReference type="PANTHER" id="PTHR24241">
    <property type="entry name" value="NEUROPEPTIDE RECEPTOR-RELATED G-PROTEIN COUPLED RECEPTOR"/>
    <property type="match status" value="1"/>
</dbReference>
<name>A0ABM1BHV8_LIMPO</name>
<reference evidence="11" key="1">
    <citation type="submission" date="2025-08" db="UniProtKB">
        <authorList>
            <consortium name="RefSeq"/>
        </authorList>
    </citation>
    <scope>IDENTIFICATION</scope>
    <source>
        <tissue evidence="11">Muscle</tissue>
    </source>
</reference>
<dbReference type="Proteomes" id="UP000694941">
    <property type="component" value="Unplaced"/>
</dbReference>
<dbReference type="GeneID" id="106466574"/>
<dbReference type="PROSITE" id="PS50262">
    <property type="entry name" value="G_PROTEIN_RECEP_F1_2"/>
    <property type="match status" value="1"/>
</dbReference>
<keyword evidence="5 8" id="KW-1133">Transmembrane helix</keyword>
<evidence type="ECO:0000256" key="7">
    <source>
        <dbReference type="ARBA" id="ARBA00023170"/>
    </source>
</evidence>
<keyword evidence="10" id="KW-1185">Reference proteome</keyword>
<evidence type="ECO:0000256" key="5">
    <source>
        <dbReference type="ARBA" id="ARBA00022989"/>
    </source>
</evidence>
<feature type="transmembrane region" description="Helical" evidence="8">
    <location>
        <begin position="62"/>
        <end position="85"/>
    </location>
</feature>
<feature type="transmembrane region" description="Helical" evidence="8">
    <location>
        <begin position="183"/>
        <end position="209"/>
    </location>
</feature>
<dbReference type="InterPro" id="IPR017452">
    <property type="entry name" value="GPCR_Rhodpsn_7TM"/>
</dbReference>
<feature type="transmembrane region" description="Helical" evidence="8">
    <location>
        <begin position="105"/>
        <end position="124"/>
    </location>
</feature>
<feature type="transmembrane region" description="Helical" evidence="8">
    <location>
        <begin position="144"/>
        <end position="163"/>
    </location>
</feature>